<organism evidence="5 6">
    <name type="scientific">Cafeteria roenbergensis virus (strain BV-PW1)</name>
    <name type="common">CroV</name>
    <dbReference type="NCBI Taxonomy" id="693272"/>
    <lineage>
        <taxon>Viruses</taxon>
        <taxon>Varidnaviria</taxon>
        <taxon>Bamfordvirae</taxon>
        <taxon>Nucleocytoviricota</taxon>
        <taxon>Megaviricetes</taxon>
        <taxon>Imitervirales</taxon>
        <taxon>Mimiviridae</taxon>
        <taxon>Aliimimivirinae</taxon>
        <taxon>Rheavirus</taxon>
        <taxon>Rheavirus sinusmexicani</taxon>
    </lineage>
</organism>
<dbReference type="InterPro" id="IPR050953">
    <property type="entry name" value="N4_N6_ade-DNA_methylase"/>
</dbReference>
<evidence type="ECO:0000256" key="2">
    <source>
        <dbReference type="ARBA" id="ARBA00022603"/>
    </source>
</evidence>
<dbReference type="PRINTS" id="PR00507">
    <property type="entry name" value="N12N6MTFRASE"/>
</dbReference>
<proteinExistence type="predicted"/>
<dbReference type="PANTHER" id="PTHR33841:SF1">
    <property type="entry name" value="DNA METHYLTRANSFERASE A"/>
    <property type="match status" value="1"/>
</dbReference>
<dbReference type="SUPFAM" id="SSF53335">
    <property type="entry name" value="S-adenosyl-L-methionine-dependent methyltransferases"/>
    <property type="match status" value="1"/>
</dbReference>
<dbReference type="Proteomes" id="UP000029781">
    <property type="component" value="Segment"/>
</dbReference>
<comment type="catalytic activity">
    <reaction evidence="4">
        <text>a 2'-deoxyadenosine in DNA + S-adenosyl-L-methionine = an N(6)-methyl-2'-deoxyadenosine in DNA + S-adenosyl-L-homocysteine + H(+)</text>
        <dbReference type="Rhea" id="RHEA:15197"/>
        <dbReference type="Rhea" id="RHEA-COMP:12418"/>
        <dbReference type="Rhea" id="RHEA-COMP:12419"/>
        <dbReference type="ChEBI" id="CHEBI:15378"/>
        <dbReference type="ChEBI" id="CHEBI:57856"/>
        <dbReference type="ChEBI" id="CHEBI:59789"/>
        <dbReference type="ChEBI" id="CHEBI:90615"/>
        <dbReference type="ChEBI" id="CHEBI:90616"/>
        <dbReference type="EC" id="2.1.1.72"/>
    </reaction>
</comment>
<keyword evidence="3" id="KW-0808">Transferase</keyword>
<evidence type="ECO:0000256" key="1">
    <source>
        <dbReference type="ARBA" id="ARBA00011900"/>
    </source>
</evidence>
<dbReference type="GO" id="GO:0032259">
    <property type="term" value="P:methylation"/>
    <property type="evidence" value="ECO:0007669"/>
    <property type="project" value="UniProtKB-KW"/>
</dbReference>
<evidence type="ECO:0000256" key="3">
    <source>
        <dbReference type="ARBA" id="ARBA00022679"/>
    </source>
</evidence>
<organismHost>
    <name type="scientific">Cafeteria roenbergensis</name>
    <name type="common">Marine flagellate</name>
    <dbReference type="NCBI Taxonomy" id="33653"/>
</organismHost>
<dbReference type="RefSeq" id="YP_003970029.1">
    <property type="nucleotide sequence ID" value="NC_014637.1"/>
</dbReference>
<name>E3T5G7_CROVB</name>
<reference evidence="5 6" key="1">
    <citation type="journal article" date="2010" name="Proc. Natl. Acad. Sci. U.S.A.">
        <title>Giant virus with a remarkable complement of genes infects marine zooplankton.</title>
        <authorList>
            <person name="Fischer M.G."/>
            <person name="Allen M.J."/>
            <person name="Wilson W.H."/>
            <person name="Suttle C.A."/>
        </authorList>
    </citation>
    <scope>NUCLEOTIDE SEQUENCE [LARGE SCALE GENOMIC DNA]</scope>
    <source>
        <strain evidence="5 6">BV-PW1</strain>
    </source>
</reference>
<evidence type="ECO:0000256" key="4">
    <source>
        <dbReference type="ARBA" id="ARBA00047942"/>
    </source>
</evidence>
<dbReference type="Gene3D" id="3.40.50.150">
    <property type="entry name" value="Vaccinia Virus protein VP39"/>
    <property type="match status" value="1"/>
</dbReference>
<dbReference type="EMBL" id="GU244497">
    <property type="protein sequence ID" value="ADO67430.1"/>
    <property type="molecule type" value="Genomic_DNA"/>
</dbReference>
<dbReference type="PANTHER" id="PTHR33841">
    <property type="entry name" value="DNA METHYLTRANSFERASE YEEA-RELATED"/>
    <property type="match status" value="1"/>
</dbReference>
<dbReference type="InterPro" id="IPR002052">
    <property type="entry name" value="DNA_methylase_N6_adenine_CS"/>
</dbReference>
<accession>E3T5G7</accession>
<dbReference type="GO" id="GO:0003676">
    <property type="term" value="F:nucleic acid binding"/>
    <property type="evidence" value="ECO:0007669"/>
    <property type="project" value="InterPro"/>
</dbReference>
<gene>
    <name evidence="5" type="ORF">crov396</name>
</gene>
<dbReference type="KEGG" id="vg:9887799"/>
<protein>
    <recommendedName>
        <fullName evidence="1">site-specific DNA-methyltransferase (adenine-specific)</fullName>
        <ecNumber evidence="1">2.1.1.72</ecNumber>
    </recommendedName>
</protein>
<keyword evidence="2 5" id="KW-0489">Methyltransferase</keyword>
<dbReference type="InterPro" id="IPR029063">
    <property type="entry name" value="SAM-dependent_MTases_sf"/>
</dbReference>
<keyword evidence="6" id="KW-1185">Reference proteome</keyword>
<dbReference type="GO" id="GO:0009007">
    <property type="term" value="F:site-specific DNA-methyltransferase (adenine-specific) activity"/>
    <property type="evidence" value="ECO:0007669"/>
    <property type="project" value="UniProtKB-EC"/>
</dbReference>
<evidence type="ECO:0000313" key="5">
    <source>
        <dbReference type="EMBL" id="ADO67430.1"/>
    </source>
</evidence>
<evidence type="ECO:0000313" key="6">
    <source>
        <dbReference type="Proteomes" id="UP000029781"/>
    </source>
</evidence>
<dbReference type="PROSITE" id="PS00092">
    <property type="entry name" value="N6_MTASE"/>
    <property type="match status" value="1"/>
</dbReference>
<dbReference type="EC" id="2.1.1.72" evidence="1"/>
<dbReference type="GeneID" id="9887799"/>
<sequence length="550" mass="64219">MIIMAFLPQNNIDKISKATIKLLERNNVIPNYEIISINSKTTNNPKQSIEDARIKAINSEKKGVLVLSGKQCSLGVSIDNCDIVLLLNNSMGFDMIYQMMFRCMTEGENKKCGFVIDLNIHRVIETSIINYASLIKPDIHPREATKFILQERLINLNADHWMPSFGNDVTKITALCENVYEMYSSNTENALNHFLNRLRFKEILLTKEEQKIFNAMFSNTIPTKQQKELIDKLLEDDEEIKKGIEKTKVDTEDIDTLSETSDKNDKEEKQINYMDILKHIIPLICLLTIHNKESSFVEMFKLIENNKYVYNILIDQTKSWWGKTIDSKIIKKFINVYIKYMKDDKETNQIIRTIKDLFMKNVNNSKQLGELIDKYLIPQELEKKSNAEVSTPFKLRQEMLDKMPIEFWKSKKKVFEPCAGKGGFIVDIIDRFMNGLKKTIPDEKKRYKTIVEKCLYFSDINPTNIFICKLLIDPYNEYKLNYNEGNTLELNIKEKWGIDYFDAVIGNPPYNLTENSRNTLWNLFVKYSIKKWIAFICSSSIMEKTIIKQV</sequence>